<reference evidence="2" key="1">
    <citation type="submission" date="2016-03" db="EMBL/GenBank/DDBJ databases">
        <title>Characterization of Acinetobacter baumannii phage vB_AbaM_ME3.</title>
        <authorList>
            <person name="Buttimer C.T.H."/>
            <person name="Elbreki M."/>
            <person name="Coffey A."/>
        </authorList>
    </citation>
    <scope>NUCLEOTIDE SEQUENCE [LARGE SCALE GENOMIC DNA]</scope>
</reference>
<dbReference type="EMBL" id="KU935715">
    <property type="protein sequence ID" value="AND75177.1"/>
    <property type="molecule type" value="Genomic_DNA"/>
</dbReference>
<accession>A0A172Q000</accession>
<protein>
    <submittedName>
        <fullName evidence="1">Uncharacterized protein</fullName>
    </submittedName>
</protein>
<gene>
    <name evidence="1" type="ORF">ME3_16</name>
</gene>
<name>A0A172Q000_9CAUD</name>
<proteinExistence type="predicted"/>
<keyword evidence="2" id="KW-1185">Reference proteome</keyword>
<organism evidence="1 2">
    <name type="scientific">Acinetobacter phage vB_AbaM_ME3</name>
    <dbReference type="NCBI Taxonomy" id="1837876"/>
    <lineage>
        <taxon>Viruses</taxon>
        <taxon>Duplodnaviria</taxon>
        <taxon>Heunggongvirae</taxon>
        <taxon>Uroviricota</taxon>
        <taxon>Caudoviricetes</taxon>
        <taxon>Metrivirus</taxon>
        <taxon>Metrivirus ME3</taxon>
    </lineage>
</organism>
<sequence length="84" mass="9332">MLSAEEKALYDSSINASEDLRMKLSKIRIKVSGKDSPRVISAITALFGVEYINSQGDSYITYDMYCSVINLIRTLGTTTAEEML</sequence>
<evidence type="ECO:0000313" key="2">
    <source>
        <dbReference type="Proteomes" id="UP000225947"/>
    </source>
</evidence>
<dbReference type="Proteomes" id="UP000225947">
    <property type="component" value="Segment"/>
</dbReference>
<evidence type="ECO:0000313" key="1">
    <source>
        <dbReference type="EMBL" id="AND75177.1"/>
    </source>
</evidence>